<evidence type="ECO:0000256" key="2">
    <source>
        <dbReference type="ARBA" id="ARBA00022692"/>
    </source>
</evidence>
<dbReference type="PANTHER" id="PTHR43229">
    <property type="entry name" value="NODULATION PROTEIN J"/>
    <property type="match status" value="1"/>
</dbReference>
<keyword evidence="2 5" id="KW-0812">Transmembrane</keyword>
<dbReference type="PIRSF" id="PIRSF006648">
    <property type="entry name" value="DrrB"/>
    <property type="match status" value="1"/>
</dbReference>
<dbReference type="EMBL" id="NRQW01000665">
    <property type="protein sequence ID" value="PLZ82986.1"/>
    <property type="molecule type" value="Genomic_DNA"/>
</dbReference>
<dbReference type="RefSeq" id="WP_016867400.1">
    <property type="nucleotide sequence ID" value="NZ_CAWNVR010000080.1"/>
</dbReference>
<evidence type="ECO:0000256" key="5">
    <source>
        <dbReference type="RuleBase" id="RU361157"/>
    </source>
</evidence>
<comment type="caution">
    <text evidence="7">The sequence shown here is derived from an EMBL/GenBank/DDBJ whole genome shotgun (WGS) entry which is preliminary data.</text>
</comment>
<gene>
    <name evidence="7" type="ORF">CEN44_27180</name>
</gene>
<dbReference type="GO" id="GO:0043190">
    <property type="term" value="C:ATP-binding cassette (ABC) transporter complex"/>
    <property type="evidence" value="ECO:0007669"/>
    <property type="project" value="InterPro"/>
</dbReference>
<feature type="transmembrane region" description="Helical" evidence="5">
    <location>
        <begin position="171"/>
        <end position="189"/>
    </location>
</feature>
<dbReference type="PANTHER" id="PTHR43229:SF2">
    <property type="entry name" value="NODULATION PROTEIN J"/>
    <property type="match status" value="1"/>
</dbReference>
<feature type="domain" description="ABC transmembrane type-2" evidence="6">
    <location>
        <begin position="27"/>
        <end position="251"/>
    </location>
</feature>
<comment type="subcellular location">
    <subcellularLocation>
        <location evidence="5">Cell membrane</location>
        <topology evidence="5">Multi-pass membrane protein</topology>
    </subcellularLocation>
    <subcellularLocation>
        <location evidence="1">Membrane</location>
        <topology evidence="1">Multi-pass membrane protein</topology>
    </subcellularLocation>
</comment>
<keyword evidence="5" id="KW-0813">Transport</keyword>
<dbReference type="InterPro" id="IPR047817">
    <property type="entry name" value="ABC2_TM_bact-type"/>
</dbReference>
<evidence type="ECO:0000259" key="6">
    <source>
        <dbReference type="PROSITE" id="PS51012"/>
    </source>
</evidence>
<dbReference type="PROSITE" id="PS51012">
    <property type="entry name" value="ABC_TM2"/>
    <property type="match status" value="1"/>
</dbReference>
<dbReference type="Proteomes" id="UP000235036">
    <property type="component" value="Unassembled WGS sequence"/>
</dbReference>
<dbReference type="InterPro" id="IPR000412">
    <property type="entry name" value="ABC_2_transport"/>
</dbReference>
<proteinExistence type="inferred from homology"/>
<feature type="transmembrane region" description="Helical" evidence="5">
    <location>
        <begin position="144"/>
        <end position="164"/>
    </location>
</feature>
<keyword evidence="8" id="KW-1185">Reference proteome</keyword>
<evidence type="ECO:0000256" key="4">
    <source>
        <dbReference type="ARBA" id="ARBA00023136"/>
    </source>
</evidence>
<dbReference type="Pfam" id="PF01061">
    <property type="entry name" value="ABC2_membrane"/>
    <property type="match status" value="1"/>
</dbReference>
<keyword evidence="4 5" id="KW-0472">Membrane</keyword>
<organism evidence="7 8">
    <name type="scientific">Fischerella muscicola CCMEE 5323</name>
    <dbReference type="NCBI Taxonomy" id="2019572"/>
    <lineage>
        <taxon>Bacteria</taxon>
        <taxon>Bacillati</taxon>
        <taxon>Cyanobacteriota</taxon>
        <taxon>Cyanophyceae</taxon>
        <taxon>Nostocales</taxon>
        <taxon>Hapalosiphonaceae</taxon>
        <taxon>Fischerella</taxon>
    </lineage>
</organism>
<sequence>MPAKRNLPSLPVQLLDLFLMELTNWRWSWRTTALTSAITPMLSTIALGSFAQDSGQETLGYILTGNLVMALMFGNEDNMASRFAYMRFAGTLEYYATLPISRVALIIACVLAFFLLSLPSLLVNIIFGVFFLKIPLIVHPMILLVIPLCVLPMAGLGALIGVNARTPEESGSFSLLLTMGMLFIGPVLIPANRLPTFLLSVGKLSPATYAASALRQSLLSPLTGQILIDLAALLGFTLLTFWFVGRKLDWRQR</sequence>
<comment type="similarity">
    <text evidence="5">Belongs to the ABC-2 integral membrane protein family.</text>
</comment>
<dbReference type="AlphaFoldDB" id="A0A2N6JVG9"/>
<evidence type="ECO:0000256" key="1">
    <source>
        <dbReference type="ARBA" id="ARBA00004141"/>
    </source>
</evidence>
<comment type="caution">
    <text evidence="5">Lacks conserved residue(s) required for the propagation of feature annotation.</text>
</comment>
<dbReference type="GO" id="GO:0140359">
    <property type="term" value="F:ABC-type transporter activity"/>
    <property type="evidence" value="ECO:0007669"/>
    <property type="project" value="InterPro"/>
</dbReference>
<protein>
    <recommendedName>
        <fullName evidence="5">Transport permease protein</fullName>
    </recommendedName>
</protein>
<feature type="transmembrane region" description="Helical" evidence="5">
    <location>
        <begin position="222"/>
        <end position="244"/>
    </location>
</feature>
<keyword evidence="5" id="KW-1003">Cell membrane</keyword>
<evidence type="ECO:0000313" key="7">
    <source>
        <dbReference type="EMBL" id="PLZ82986.1"/>
    </source>
</evidence>
<name>A0A2N6JVG9_FISMU</name>
<dbReference type="InterPro" id="IPR051784">
    <property type="entry name" value="Nod_factor_ABC_transporter"/>
</dbReference>
<evidence type="ECO:0000256" key="3">
    <source>
        <dbReference type="ARBA" id="ARBA00022989"/>
    </source>
</evidence>
<dbReference type="InterPro" id="IPR013525">
    <property type="entry name" value="ABC2_TM"/>
</dbReference>
<reference evidence="7 8" key="1">
    <citation type="submission" date="2017-08" db="EMBL/GenBank/DDBJ databases">
        <title>Genomes of Fischerella (Mastigocladus) sp. strains.</title>
        <authorList>
            <person name="Miller S.R."/>
        </authorList>
    </citation>
    <scope>NUCLEOTIDE SEQUENCE [LARGE SCALE GENOMIC DNA]</scope>
    <source>
        <strain evidence="7 8">CCMEE 5323</strain>
    </source>
</reference>
<feature type="transmembrane region" description="Helical" evidence="5">
    <location>
        <begin position="94"/>
        <end position="116"/>
    </location>
</feature>
<evidence type="ECO:0000313" key="8">
    <source>
        <dbReference type="Proteomes" id="UP000235036"/>
    </source>
</evidence>
<accession>A0A2N6JVG9</accession>
<keyword evidence="3 5" id="KW-1133">Transmembrane helix</keyword>